<feature type="transmembrane region" description="Helical" evidence="5">
    <location>
        <begin position="37"/>
        <end position="60"/>
    </location>
</feature>
<keyword evidence="3 5" id="KW-1133">Transmembrane helix</keyword>
<comment type="caution">
    <text evidence="7">The sequence shown here is derived from an EMBL/GenBank/DDBJ whole genome shotgun (WGS) entry which is preliminary data.</text>
</comment>
<feature type="transmembrane region" description="Helical" evidence="5">
    <location>
        <begin position="128"/>
        <end position="143"/>
    </location>
</feature>
<dbReference type="NCBIfam" id="TIGR00367">
    <property type="entry name" value="calcium/sodium antiporter"/>
    <property type="match status" value="1"/>
</dbReference>
<dbReference type="InterPro" id="IPR004837">
    <property type="entry name" value="NaCa_Exmemb"/>
</dbReference>
<dbReference type="GO" id="GO:0008273">
    <property type="term" value="F:calcium, potassium:sodium antiporter activity"/>
    <property type="evidence" value="ECO:0007669"/>
    <property type="project" value="TreeGrafter"/>
</dbReference>
<organism evidence="7 8">
    <name type="scientific">Oceanithermus desulfurans NBRC 100063</name>
    <dbReference type="NCBI Taxonomy" id="1227550"/>
    <lineage>
        <taxon>Bacteria</taxon>
        <taxon>Thermotogati</taxon>
        <taxon>Deinococcota</taxon>
        <taxon>Deinococci</taxon>
        <taxon>Thermales</taxon>
        <taxon>Thermaceae</taxon>
        <taxon>Oceanithermus</taxon>
    </lineage>
</organism>
<dbReference type="GO" id="GO:0005886">
    <property type="term" value="C:plasma membrane"/>
    <property type="evidence" value="ECO:0007669"/>
    <property type="project" value="TreeGrafter"/>
</dbReference>
<feature type="transmembrane region" description="Helical" evidence="5">
    <location>
        <begin position="164"/>
        <end position="184"/>
    </location>
</feature>
<feature type="transmembrane region" description="Helical" evidence="5">
    <location>
        <begin position="6"/>
        <end position="25"/>
    </location>
</feature>
<evidence type="ECO:0000256" key="4">
    <source>
        <dbReference type="ARBA" id="ARBA00023136"/>
    </source>
</evidence>
<feature type="transmembrane region" description="Helical" evidence="5">
    <location>
        <begin position="72"/>
        <end position="92"/>
    </location>
</feature>
<dbReference type="Gene3D" id="6.10.280.80">
    <property type="entry name" value="NCX, peripheral helical region"/>
    <property type="match status" value="1"/>
</dbReference>
<dbReference type="AlphaFoldDB" id="A0A511RPH0"/>
<evidence type="ECO:0000256" key="3">
    <source>
        <dbReference type="ARBA" id="ARBA00022989"/>
    </source>
</evidence>
<dbReference type="GO" id="GO:0006874">
    <property type="term" value="P:intracellular calcium ion homeostasis"/>
    <property type="evidence" value="ECO:0007669"/>
    <property type="project" value="TreeGrafter"/>
</dbReference>
<evidence type="ECO:0000313" key="8">
    <source>
        <dbReference type="Proteomes" id="UP000321827"/>
    </source>
</evidence>
<feature type="domain" description="Sodium/calcium exchanger membrane region" evidence="6">
    <location>
        <begin position="2"/>
        <end position="142"/>
    </location>
</feature>
<dbReference type="OrthoDB" id="9794225at2"/>
<dbReference type="GO" id="GO:0005262">
    <property type="term" value="F:calcium channel activity"/>
    <property type="evidence" value="ECO:0007669"/>
    <property type="project" value="TreeGrafter"/>
</dbReference>
<sequence>MAWLWVILGVALLYFGGELLVRHAVALARRIGMSPLVVGLTVVAFGTSAPELAATLAAALGGNPQVAYGNVVGSNIANLSLVLGLAALVHPLRTKARFIRREMPFLLIVSLVLYFVIADGWIGRVEGILLFAGLLAYLTYLLREKEEVPDVEAEFAAEYARSGPAAWISLLGIAAGVALLTVGASALVEGAATLARAWGVSDRVVGLTVVALGTSLPELASALVAARKGESELVLGNLVGSNIFNVFAILGITAMVRPIQPDGPGIVVDLSVMLGLVLLAWPFLYTGLRLGRREGAVLLLVYLVYVRYLFAA</sequence>
<keyword evidence="4 5" id="KW-0472">Membrane</keyword>
<dbReference type="InterPro" id="IPR004481">
    <property type="entry name" value="K/Na/Ca-exchanger"/>
</dbReference>
<dbReference type="RefSeq" id="WP_147148628.1">
    <property type="nucleotide sequence ID" value="NZ_BJXN01000018.1"/>
</dbReference>
<dbReference type="Pfam" id="PF01699">
    <property type="entry name" value="Na_Ca_ex"/>
    <property type="match status" value="2"/>
</dbReference>
<feature type="domain" description="Sodium/calcium exchanger membrane region" evidence="6">
    <location>
        <begin position="169"/>
        <end position="310"/>
    </location>
</feature>
<feature type="transmembrane region" description="Helical" evidence="5">
    <location>
        <begin position="266"/>
        <end position="288"/>
    </location>
</feature>
<reference evidence="7 8" key="1">
    <citation type="submission" date="2019-07" db="EMBL/GenBank/DDBJ databases">
        <title>Whole genome shotgun sequence of Oceanithermus desulfurans NBRC 100063.</title>
        <authorList>
            <person name="Hosoyama A."/>
            <person name="Uohara A."/>
            <person name="Ohji S."/>
            <person name="Ichikawa N."/>
        </authorList>
    </citation>
    <scope>NUCLEOTIDE SEQUENCE [LARGE SCALE GENOMIC DNA]</scope>
    <source>
        <strain evidence="7 8">NBRC 100063</strain>
    </source>
</reference>
<dbReference type="Gene3D" id="1.20.1420.30">
    <property type="entry name" value="NCX, central ion-binding region"/>
    <property type="match status" value="1"/>
</dbReference>
<dbReference type="InterPro" id="IPR044880">
    <property type="entry name" value="NCX_ion-bd_dom_sf"/>
</dbReference>
<evidence type="ECO:0000256" key="1">
    <source>
        <dbReference type="ARBA" id="ARBA00004141"/>
    </source>
</evidence>
<feature type="transmembrane region" description="Helical" evidence="5">
    <location>
        <begin position="104"/>
        <end position="122"/>
    </location>
</feature>
<accession>A0A511RPH0</accession>
<feature type="transmembrane region" description="Helical" evidence="5">
    <location>
        <begin position="295"/>
        <end position="311"/>
    </location>
</feature>
<dbReference type="PANTHER" id="PTHR10846">
    <property type="entry name" value="SODIUM/POTASSIUM/CALCIUM EXCHANGER"/>
    <property type="match status" value="1"/>
</dbReference>
<comment type="subcellular location">
    <subcellularLocation>
        <location evidence="1">Membrane</location>
        <topology evidence="1">Multi-pass membrane protein</topology>
    </subcellularLocation>
</comment>
<dbReference type="PANTHER" id="PTHR10846:SF8">
    <property type="entry name" value="INNER MEMBRANE PROTEIN YRBG"/>
    <property type="match status" value="1"/>
</dbReference>
<evidence type="ECO:0000313" key="7">
    <source>
        <dbReference type="EMBL" id="GEM90676.1"/>
    </source>
</evidence>
<dbReference type="Proteomes" id="UP000321827">
    <property type="component" value="Unassembled WGS sequence"/>
</dbReference>
<evidence type="ECO:0000256" key="2">
    <source>
        <dbReference type="ARBA" id="ARBA00022692"/>
    </source>
</evidence>
<dbReference type="EMBL" id="BJXN01000018">
    <property type="protein sequence ID" value="GEM90676.1"/>
    <property type="molecule type" value="Genomic_DNA"/>
</dbReference>
<protein>
    <submittedName>
        <fullName evidence="7">Sodium:calcium antiporter</fullName>
    </submittedName>
</protein>
<name>A0A511RPH0_9DEIN</name>
<proteinExistence type="predicted"/>
<feature type="transmembrane region" description="Helical" evidence="5">
    <location>
        <begin position="233"/>
        <end position="254"/>
    </location>
</feature>
<evidence type="ECO:0000256" key="5">
    <source>
        <dbReference type="SAM" id="Phobius"/>
    </source>
</evidence>
<keyword evidence="2 5" id="KW-0812">Transmembrane</keyword>
<feature type="transmembrane region" description="Helical" evidence="5">
    <location>
        <begin position="204"/>
        <end position="226"/>
    </location>
</feature>
<evidence type="ECO:0000259" key="6">
    <source>
        <dbReference type="Pfam" id="PF01699"/>
    </source>
</evidence>
<gene>
    <name evidence="7" type="primary">yrbG</name>
    <name evidence="7" type="ORF">ODE01S_21100</name>
</gene>